<dbReference type="CDD" id="cd05401">
    <property type="entry name" value="NT_GlnE_GlnD_like"/>
    <property type="match status" value="1"/>
</dbReference>
<evidence type="ECO:0000259" key="6">
    <source>
        <dbReference type="PROSITE" id="PS51831"/>
    </source>
</evidence>
<keyword evidence="8" id="KW-1185">Reference proteome</keyword>
<evidence type="ECO:0000256" key="5">
    <source>
        <dbReference type="ARBA" id="ARBA00023268"/>
    </source>
</evidence>
<evidence type="ECO:0000256" key="4">
    <source>
        <dbReference type="ARBA" id="ARBA00022842"/>
    </source>
</evidence>
<evidence type="ECO:0000313" key="7">
    <source>
        <dbReference type="EMBL" id="PFG38507.1"/>
    </source>
</evidence>
<dbReference type="PANTHER" id="PTHR47320:SF1">
    <property type="entry name" value="BIFUNCTIONAL URIDYLYLTRANSFERASE_URIDYLYL-REMOVING ENZYME"/>
    <property type="match status" value="1"/>
</dbReference>
<dbReference type="AlphaFoldDB" id="A0A2A9EHG7"/>
<evidence type="ECO:0000256" key="3">
    <source>
        <dbReference type="ARBA" id="ARBA00022801"/>
    </source>
</evidence>
<dbReference type="EMBL" id="PDJI01000004">
    <property type="protein sequence ID" value="PFG38507.1"/>
    <property type="molecule type" value="Genomic_DNA"/>
</dbReference>
<dbReference type="Proteomes" id="UP000222106">
    <property type="component" value="Unassembled WGS sequence"/>
</dbReference>
<name>A0A2A9EHG7_9MICO</name>
<dbReference type="GO" id="GO:0008773">
    <property type="term" value="F:[protein-PII] uridylyltransferase activity"/>
    <property type="evidence" value="ECO:0007669"/>
    <property type="project" value="InterPro"/>
</dbReference>
<dbReference type="SUPFAM" id="SSF81301">
    <property type="entry name" value="Nucleotidyltransferase"/>
    <property type="match status" value="1"/>
</dbReference>
<dbReference type="InterPro" id="IPR013546">
    <property type="entry name" value="PII_UdlTrfase/GS_AdlTrfase"/>
</dbReference>
<reference evidence="7 8" key="1">
    <citation type="submission" date="2017-10" db="EMBL/GenBank/DDBJ databases">
        <title>Sequencing the genomes of 1000 actinobacteria strains.</title>
        <authorList>
            <person name="Klenk H.-P."/>
        </authorList>
    </citation>
    <scope>NUCLEOTIDE SEQUENCE [LARGE SCALE GENOMIC DNA]</scope>
    <source>
        <strain evidence="7 8">DSM 21838</strain>
    </source>
</reference>
<dbReference type="Pfam" id="PF01966">
    <property type="entry name" value="HD"/>
    <property type="match status" value="1"/>
</dbReference>
<keyword evidence="5" id="KW-0511">Multifunctional enzyme</keyword>
<keyword evidence="1 7" id="KW-0808">Transferase</keyword>
<dbReference type="PROSITE" id="PS51831">
    <property type="entry name" value="HD"/>
    <property type="match status" value="1"/>
</dbReference>
<proteinExistence type="predicted"/>
<dbReference type="Gene3D" id="1.10.3090.10">
    <property type="entry name" value="cca-adding enzyme, domain 2"/>
    <property type="match status" value="1"/>
</dbReference>
<evidence type="ECO:0000256" key="1">
    <source>
        <dbReference type="ARBA" id="ARBA00022679"/>
    </source>
</evidence>
<feature type="domain" description="HD" evidence="6">
    <location>
        <begin position="458"/>
        <end position="558"/>
    </location>
</feature>
<sequence>MTGPAHLPLLVDLRRARLAVPPPAPGAGPDAGAAYRRRLADLTDEALTELWQRAAATTGQDLGHGVALTAVGSLGRRDGGPVADLDLLLVHDGTRPAADVARLADALWYPLWDARLDLDHSVRTLEECRRVASADLPAAVGLLHLRTVAGDPAVGERAQQAVLADWRSGARRRLPELLDSVAARAEKFGEVAYLLEPDLKEARGGLRDAVVVGALVASWLSDRPRGGPDLDRAHADLLDVRDALALATGRRTTRLVLAEQDDVASRCGFAGTPHREVVATTASGRAVTDAADQLLAHVAGAARVVSAALDATARRARQHLDARRPRIVRPLVVRGRARAPRLPVVAEGLVEHEGEIVLAGGADPATDALLALRAAAAAARTGLPLSPSMLDPLGRTVAPPAPWPAEALHLLLELLASGRAQVPVWEALDLAGVVTAWFPEWAAVRNRPQRNPLHRFTVDRHLVETVAGIPATGAEAGGVLLLAALLHDIGKTAGSRDHAAEGAAVAREILGRLGVTPVARDDVVVLVREHLTLPAVATTRDLTDPAVLAEVAGAVDRRPDLLALLHRLTEADARAAGPQAWTSWRAELVSTLTERVGARLRALP</sequence>
<dbReference type="InterPro" id="IPR006674">
    <property type="entry name" value="HD_domain"/>
</dbReference>
<dbReference type="OrthoDB" id="9758038at2"/>
<protein>
    <submittedName>
        <fullName evidence="7">[protein-PII] uridylyltransferase</fullName>
    </submittedName>
</protein>
<accession>A0A2A9EHG7</accession>
<organism evidence="7 8">
    <name type="scientific">Georgenia soli</name>
    <dbReference type="NCBI Taxonomy" id="638953"/>
    <lineage>
        <taxon>Bacteria</taxon>
        <taxon>Bacillati</taxon>
        <taxon>Actinomycetota</taxon>
        <taxon>Actinomycetes</taxon>
        <taxon>Micrococcales</taxon>
        <taxon>Bogoriellaceae</taxon>
        <taxon>Georgenia</taxon>
    </lineage>
</organism>
<evidence type="ECO:0000313" key="8">
    <source>
        <dbReference type="Proteomes" id="UP000222106"/>
    </source>
</evidence>
<keyword evidence="3" id="KW-0378">Hydrolase</keyword>
<dbReference type="SUPFAM" id="SSF109604">
    <property type="entry name" value="HD-domain/PDEase-like"/>
    <property type="match status" value="1"/>
</dbReference>
<dbReference type="RefSeq" id="WP_098482765.1">
    <property type="nucleotide sequence ID" value="NZ_PDJI01000004.1"/>
</dbReference>
<dbReference type="InterPro" id="IPR043519">
    <property type="entry name" value="NT_sf"/>
</dbReference>
<evidence type="ECO:0000256" key="2">
    <source>
        <dbReference type="ARBA" id="ARBA00022695"/>
    </source>
</evidence>
<keyword evidence="4" id="KW-0460">Magnesium</keyword>
<keyword evidence="2 7" id="KW-0548">Nucleotidyltransferase</keyword>
<dbReference type="InterPro" id="IPR010043">
    <property type="entry name" value="UTase/UR"/>
</dbReference>
<gene>
    <name evidence="7" type="ORF">ATJ97_0985</name>
</gene>
<comment type="caution">
    <text evidence="7">The sequence shown here is derived from an EMBL/GenBank/DDBJ whole genome shotgun (WGS) entry which is preliminary data.</text>
</comment>
<dbReference type="GO" id="GO:0016787">
    <property type="term" value="F:hydrolase activity"/>
    <property type="evidence" value="ECO:0007669"/>
    <property type="project" value="UniProtKB-KW"/>
</dbReference>
<dbReference type="Pfam" id="PF08335">
    <property type="entry name" value="GlnD_UR_UTase"/>
    <property type="match status" value="1"/>
</dbReference>
<dbReference type="PANTHER" id="PTHR47320">
    <property type="entry name" value="BIFUNCTIONAL URIDYLYLTRANSFERASE/URIDYLYL-REMOVING ENZYME"/>
    <property type="match status" value="1"/>
</dbReference>